<evidence type="ECO:0000256" key="1">
    <source>
        <dbReference type="SAM" id="MobiDB-lite"/>
    </source>
</evidence>
<dbReference type="OrthoDB" id="4571911at2"/>
<evidence type="ECO:0000313" key="3">
    <source>
        <dbReference type="Proteomes" id="UP000255467"/>
    </source>
</evidence>
<organism evidence="2 3">
    <name type="scientific">Nocardia otitidiscaviarum</name>
    <dbReference type="NCBI Taxonomy" id="1823"/>
    <lineage>
        <taxon>Bacteria</taxon>
        <taxon>Bacillati</taxon>
        <taxon>Actinomycetota</taxon>
        <taxon>Actinomycetes</taxon>
        <taxon>Mycobacteriales</taxon>
        <taxon>Nocardiaceae</taxon>
        <taxon>Nocardia</taxon>
    </lineage>
</organism>
<gene>
    <name evidence="2" type="ORF">NCTC1934_00036</name>
</gene>
<sequence length="300" mass="33119">MFISSALIDLCKGIRDRVLKLREAGEAFSDTSRQVGGDGPHDAVDAIVHEDREIGPMVAATVKTEYEPSTASPGPSDHSESAPGYSIPGSITRGRDLIDDLDYRALDRAGYGTNHGGRALGEVNRRQGFDGPPTLVSREELDQIVAAGGVELFRGVSDPRFVAEFKSGSYFPGTGQYGEGTYATPDVGMALRYADHRSETLLRMALKPDAKVVDYLDLYHEQQAELRSISEKMEELRRGERPHDASEREEELESRYWQVYDRGKFAAIKGYDAFSVGGTEEAGVRQEWIILNRTALAVER</sequence>
<dbReference type="RefSeq" id="WP_147286958.1">
    <property type="nucleotide sequence ID" value="NZ_UGRY01000001.1"/>
</dbReference>
<name>A0A378X7P5_9NOCA</name>
<dbReference type="EMBL" id="UGRY01000001">
    <property type="protein sequence ID" value="SUA49037.1"/>
    <property type="molecule type" value="Genomic_DNA"/>
</dbReference>
<feature type="region of interest" description="Disordered" evidence="1">
    <location>
        <begin position="65"/>
        <end position="91"/>
    </location>
</feature>
<dbReference type="AlphaFoldDB" id="A0A378X7P5"/>
<reference evidence="2 3" key="1">
    <citation type="submission" date="2018-06" db="EMBL/GenBank/DDBJ databases">
        <authorList>
            <consortium name="Pathogen Informatics"/>
            <person name="Doyle S."/>
        </authorList>
    </citation>
    <scope>NUCLEOTIDE SEQUENCE [LARGE SCALE GENOMIC DNA]</scope>
    <source>
        <strain evidence="2 3">NCTC1934</strain>
    </source>
</reference>
<proteinExistence type="predicted"/>
<accession>A0A378X7P5</accession>
<protein>
    <submittedName>
        <fullName evidence="2">Uncharacterized protein</fullName>
    </submittedName>
</protein>
<keyword evidence="3" id="KW-1185">Reference proteome</keyword>
<dbReference type="Proteomes" id="UP000255467">
    <property type="component" value="Unassembled WGS sequence"/>
</dbReference>
<evidence type="ECO:0000313" key="2">
    <source>
        <dbReference type="EMBL" id="SUA49037.1"/>
    </source>
</evidence>